<accession>A0A8K0K6F1</accession>
<feature type="transmembrane region" description="Helical" evidence="2">
    <location>
        <begin position="37"/>
        <end position="63"/>
    </location>
</feature>
<feature type="region of interest" description="Disordered" evidence="1">
    <location>
        <begin position="1"/>
        <end position="20"/>
    </location>
</feature>
<reference evidence="3" key="2">
    <citation type="submission" date="2017-10" db="EMBL/GenBank/DDBJ databases">
        <title>Ladona fulva Genome sequencing and assembly.</title>
        <authorList>
            <person name="Murali S."/>
            <person name="Richards S."/>
            <person name="Bandaranaike D."/>
            <person name="Bellair M."/>
            <person name="Blankenburg K."/>
            <person name="Chao H."/>
            <person name="Dinh H."/>
            <person name="Doddapaneni H."/>
            <person name="Dugan-Rocha S."/>
            <person name="Elkadiri S."/>
            <person name="Gnanaolivu R."/>
            <person name="Hernandez B."/>
            <person name="Skinner E."/>
            <person name="Javaid M."/>
            <person name="Lee S."/>
            <person name="Li M."/>
            <person name="Ming W."/>
            <person name="Munidasa M."/>
            <person name="Muniz J."/>
            <person name="Nguyen L."/>
            <person name="Hughes D."/>
            <person name="Osuji N."/>
            <person name="Pu L.-L."/>
            <person name="Puazo M."/>
            <person name="Qu C."/>
            <person name="Quiroz J."/>
            <person name="Raj R."/>
            <person name="Weissenberger G."/>
            <person name="Xin Y."/>
            <person name="Zou X."/>
            <person name="Han Y."/>
            <person name="Worley K."/>
            <person name="Muzny D."/>
            <person name="Gibbs R."/>
        </authorList>
    </citation>
    <scope>NUCLEOTIDE SEQUENCE</scope>
    <source>
        <strain evidence="3">Sampled in the wild</strain>
    </source>
</reference>
<sequence length="143" mass="15198">MSSRSAGGGQDGDGGGVRFAGEESKDRLYERKQNKKIVRVLTVMAYVFSVSLAAIMLSLYYVFLWDPRSRPPGIPAHNSTAVAAAREQHPPQGPCTAAHLGALAEGMGGDGGHDGPPRQPVFTEANITLQLGPAFVFSIKLTF</sequence>
<dbReference type="InterPro" id="IPR029162">
    <property type="entry name" value="InaF-motif"/>
</dbReference>
<gene>
    <name evidence="3" type="ORF">J437_LFUL009302</name>
</gene>
<evidence type="ECO:0000256" key="1">
    <source>
        <dbReference type="SAM" id="MobiDB-lite"/>
    </source>
</evidence>
<evidence type="ECO:0000256" key="2">
    <source>
        <dbReference type="SAM" id="Phobius"/>
    </source>
</evidence>
<proteinExistence type="predicted"/>
<dbReference type="AlphaFoldDB" id="A0A8K0K6F1"/>
<feature type="compositionally biased region" description="Gly residues" evidence="1">
    <location>
        <begin position="1"/>
        <end position="18"/>
    </location>
</feature>
<dbReference type="Proteomes" id="UP000792457">
    <property type="component" value="Unassembled WGS sequence"/>
</dbReference>
<organism evidence="3 4">
    <name type="scientific">Ladona fulva</name>
    <name type="common">Scarce chaser dragonfly</name>
    <name type="synonym">Libellula fulva</name>
    <dbReference type="NCBI Taxonomy" id="123851"/>
    <lineage>
        <taxon>Eukaryota</taxon>
        <taxon>Metazoa</taxon>
        <taxon>Ecdysozoa</taxon>
        <taxon>Arthropoda</taxon>
        <taxon>Hexapoda</taxon>
        <taxon>Insecta</taxon>
        <taxon>Pterygota</taxon>
        <taxon>Palaeoptera</taxon>
        <taxon>Odonata</taxon>
        <taxon>Epiprocta</taxon>
        <taxon>Anisoptera</taxon>
        <taxon>Libelluloidea</taxon>
        <taxon>Libellulidae</taxon>
        <taxon>Ladona</taxon>
    </lineage>
</organism>
<reference evidence="3" key="1">
    <citation type="submission" date="2013-04" db="EMBL/GenBank/DDBJ databases">
        <authorList>
            <person name="Qu J."/>
            <person name="Murali S.C."/>
            <person name="Bandaranaike D."/>
            <person name="Bellair M."/>
            <person name="Blankenburg K."/>
            <person name="Chao H."/>
            <person name="Dinh H."/>
            <person name="Doddapaneni H."/>
            <person name="Downs B."/>
            <person name="Dugan-Rocha S."/>
            <person name="Elkadiri S."/>
            <person name="Gnanaolivu R.D."/>
            <person name="Hernandez B."/>
            <person name="Javaid M."/>
            <person name="Jayaseelan J.C."/>
            <person name="Lee S."/>
            <person name="Li M."/>
            <person name="Ming W."/>
            <person name="Munidasa M."/>
            <person name="Muniz J."/>
            <person name="Nguyen L."/>
            <person name="Ongeri F."/>
            <person name="Osuji N."/>
            <person name="Pu L.-L."/>
            <person name="Puazo M."/>
            <person name="Qu C."/>
            <person name="Quiroz J."/>
            <person name="Raj R."/>
            <person name="Weissenberger G."/>
            <person name="Xin Y."/>
            <person name="Zou X."/>
            <person name="Han Y."/>
            <person name="Richards S."/>
            <person name="Worley K."/>
            <person name="Muzny D."/>
            <person name="Gibbs R."/>
        </authorList>
    </citation>
    <scope>NUCLEOTIDE SEQUENCE</scope>
    <source>
        <strain evidence="3">Sampled in the wild</strain>
    </source>
</reference>
<protein>
    <recommendedName>
        <fullName evidence="5">InaF motif containing 2</fullName>
    </recommendedName>
</protein>
<comment type="caution">
    <text evidence="3">The sequence shown here is derived from an EMBL/GenBank/DDBJ whole genome shotgun (WGS) entry which is preliminary data.</text>
</comment>
<dbReference type="PANTHER" id="PTHR34929">
    <property type="entry name" value="ZGC:153157"/>
    <property type="match status" value="1"/>
</dbReference>
<dbReference type="OrthoDB" id="8113027at2759"/>
<keyword evidence="2" id="KW-0812">Transmembrane</keyword>
<name>A0A8K0K6F1_LADFU</name>
<evidence type="ECO:0000313" key="3">
    <source>
        <dbReference type="EMBL" id="KAG8228597.1"/>
    </source>
</evidence>
<dbReference type="EMBL" id="KZ308378">
    <property type="protein sequence ID" value="KAG8228597.1"/>
    <property type="molecule type" value="Genomic_DNA"/>
</dbReference>
<keyword evidence="2" id="KW-0472">Membrane</keyword>
<dbReference type="Pfam" id="PF15018">
    <property type="entry name" value="InaF-motif"/>
    <property type="match status" value="1"/>
</dbReference>
<keyword evidence="4" id="KW-1185">Reference proteome</keyword>
<evidence type="ECO:0000313" key="4">
    <source>
        <dbReference type="Proteomes" id="UP000792457"/>
    </source>
</evidence>
<evidence type="ECO:0008006" key="5">
    <source>
        <dbReference type="Google" id="ProtNLM"/>
    </source>
</evidence>
<dbReference type="PANTHER" id="PTHR34929:SF1">
    <property type="entry name" value="INAF MOTIF CONTAINING 2"/>
    <property type="match status" value="1"/>
</dbReference>
<keyword evidence="2" id="KW-1133">Transmembrane helix</keyword>